<feature type="transmembrane region" description="Helical" evidence="2">
    <location>
        <begin position="12"/>
        <end position="30"/>
    </location>
</feature>
<keyword evidence="2" id="KW-0812">Transmembrane</keyword>
<dbReference type="NCBIfam" id="TIGR02794">
    <property type="entry name" value="tolA_full"/>
    <property type="match status" value="1"/>
</dbReference>
<keyword evidence="2" id="KW-1133">Transmembrane helix</keyword>
<accession>A0ABN4HQS0</accession>
<name>A0ABN4HQS0_9COXI</name>
<dbReference type="EMBL" id="CP011126">
    <property type="protein sequence ID" value="AKQ33978.1"/>
    <property type="molecule type" value="Genomic_DNA"/>
</dbReference>
<proteinExistence type="predicted"/>
<feature type="coiled-coil region" evidence="1">
    <location>
        <begin position="58"/>
        <end position="100"/>
    </location>
</feature>
<dbReference type="Gene3D" id="3.30.1150.10">
    <property type="match status" value="1"/>
</dbReference>
<evidence type="ECO:0000313" key="3">
    <source>
        <dbReference type="EMBL" id="AKQ33978.1"/>
    </source>
</evidence>
<organism evidence="3 4">
    <name type="scientific">Candidatus Coxiella mudrowiae</name>
    <dbReference type="NCBI Taxonomy" id="2054173"/>
    <lineage>
        <taxon>Bacteria</taxon>
        <taxon>Pseudomonadati</taxon>
        <taxon>Pseudomonadota</taxon>
        <taxon>Gammaproteobacteria</taxon>
        <taxon>Legionellales</taxon>
        <taxon>Coxiellaceae</taxon>
        <taxon>Coxiella</taxon>
    </lineage>
</organism>
<reference evidence="3 4" key="1">
    <citation type="journal article" date="2015" name="Genome Biol. Evol.">
        <title>Distinctive Genome Reduction Rates Revealed by Genomic Analyses of Two Coxiella-Like Endosymbionts in Ticks.</title>
        <authorList>
            <person name="Gottlieb Y."/>
            <person name="Lalzar I."/>
            <person name="Klasson L."/>
        </authorList>
    </citation>
    <scope>NUCLEOTIDE SEQUENCE [LARGE SCALE GENOMIC DNA]</scope>
    <source>
        <strain evidence="3 4">CRt</strain>
    </source>
</reference>
<evidence type="ECO:0000256" key="2">
    <source>
        <dbReference type="SAM" id="Phobius"/>
    </source>
</evidence>
<evidence type="ECO:0000256" key="1">
    <source>
        <dbReference type="SAM" id="Coils"/>
    </source>
</evidence>
<dbReference type="Pfam" id="PF06519">
    <property type="entry name" value="TolA"/>
    <property type="match status" value="1"/>
</dbReference>
<keyword evidence="2" id="KW-0472">Membrane</keyword>
<sequence>MLKIPPPYRLPVGVSIFCHIILLIALTINLSSSNTYRLNNPSRPMTIIKAETVNQVAIDNEINAMKKEEKQKREAEQARARALQERVQALKKQQIAEQKRLAALHAKQLRLKQQEEEALAQKKGLALKKQEKIKQHQLASKQQQLQQQLLQQEIQREQAQVAKARQTAQNQGVLDQYKAQIIQAIQRQWIVPENADKNLSCILLIHLAPGGVVLLVTTLKSSGDPVLDQSARMAVFKASPLPVSQDTALFSQFRELRLTVRPLQAQANS</sequence>
<dbReference type="RefSeq" id="WP_048875656.1">
    <property type="nucleotide sequence ID" value="NZ_CP011126.1"/>
</dbReference>
<protein>
    <submittedName>
        <fullName evidence="3">Protein TolA</fullName>
    </submittedName>
</protein>
<dbReference type="SUPFAM" id="SSF74653">
    <property type="entry name" value="TolA/TonB C-terminal domain"/>
    <property type="match status" value="1"/>
</dbReference>
<feature type="coiled-coil region" evidence="1">
    <location>
        <begin position="140"/>
        <end position="167"/>
    </location>
</feature>
<dbReference type="Proteomes" id="UP000063965">
    <property type="component" value="Chromosome"/>
</dbReference>
<gene>
    <name evidence="3" type="primary">tolA</name>
    <name evidence="3" type="ORF">CleRT_14690</name>
</gene>
<dbReference type="InterPro" id="IPR014161">
    <property type="entry name" value="Tol-Pal_TolA"/>
</dbReference>
<keyword evidence="4" id="KW-1185">Reference proteome</keyword>
<keyword evidence="1" id="KW-0175">Coiled coil</keyword>
<evidence type="ECO:0000313" key="4">
    <source>
        <dbReference type="Proteomes" id="UP000063965"/>
    </source>
</evidence>